<accession>A0A3E2NG09</accession>
<organism evidence="4 5">
    <name type="scientific">Lacrimispora amygdalina</name>
    <dbReference type="NCBI Taxonomy" id="253257"/>
    <lineage>
        <taxon>Bacteria</taxon>
        <taxon>Bacillati</taxon>
        <taxon>Bacillota</taxon>
        <taxon>Clostridia</taxon>
        <taxon>Lachnospirales</taxon>
        <taxon>Lachnospiraceae</taxon>
        <taxon>Lacrimispora</taxon>
    </lineage>
</organism>
<dbReference type="GO" id="GO:0003677">
    <property type="term" value="F:DNA binding"/>
    <property type="evidence" value="ECO:0007669"/>
    <property type="project" value="UniProtKB-KW"/>
</dbReference>
<dbReference type="OrthoDB" id="9813152at2"/>
<dbReference type="RefSeq" id="WP_117416051.1">
    <property type="nucleotide sequence ID" value="NZ_QOHO01000016.1"/>
</dbReference>
<evidence type="ECO:0000313" key="4">
    <source>
        <dbReference type="EMBL" id="RFZ79958.1"/>
    </source>
</evidence>
<dbReference type="InterPro" id="IPR001387">
    <property type="entry name" value="Cro/C1-type_HTH"/>
</dbReference>
<dbReference type="Proteomes" id="UP000260680">
    <property type="component" value="Unassembled WGS sequence"/>
</dbReference>
<name>A0A3E2NG09_9FIRM</name>
<reference evidence="4 5" key="1">
    <citation type="submission" date="2018-07" db="EMBL/GenBank/DDBJ databases">
        <title>New species, Clostridium PI-S10-A1B.</title>
        <authorList>
            <person name="Krishna G."/>
            <person name="Summeta K."/>
            <person name="Shikha S."/>
            <person name="Prabhu P.B."/>
            <person name="Suresh K."/>
        </authorList>
    </citation>
    <scope>NUCLEOTIDE SEQUENCE [LARGE SCALE GENOMIC DNA]</scope>
    <source>
        <strain evidence="4 5">PI-S10-A1B</strain>
    </source>
</reference>
<feature type="transmembrane region" description="Helical" evidence="2">
    <location>
        <begin position="98"/>
        <end position="115"/>
    </location>
</feature>
<keyword evidence="2" id="KW-1133">Transmembrane helix</keyword>
<sequence length="154" mass="17257">MNQLTIGKFIAQKRKEKNLTQEQLAEKLGVSNKTVSKWECGKCMPDYGIVKPLCQELDITVSELMDGEVKDDNSIRVFDEEQILDMLRRIQQLEKQRMSILGILLIVMGIALLAFSQLLGGTDFRDFLSGLMAGISVGEMLVGVFIIGRSFAKQ</sequence>
<keyword evidence="1" id="KW-0238">DNA-binding</keyword>
<dbReference type="InterPro" id="IPR010982">
    <property type="entry name" value="Lambda_DNA-bd_dom_sf"/>
</dbReference>
<dbReference type="PANTHER" id="PTHR46558">
    <property type="entry name" value="TRACRIPTIONAL REGULATORY PROTEIN-RELATED-RELATED"/>
    <property type="match status" value="1"/>
</dbReference>
<evidence type="ECO:0000256" key="2">
    <source>
        <dbReference type="SAM" id="Phobius"/>
    </source>
</evidence>
<dbReference type="PROSITE" id="PS50943">
    <property type="entry name" value="HTH_CROC1"/>
    <property type="match status" value="1"/>
</dbReference>
<feature type="transmembrane region" description="Helical" evidence="2">
    <location>
        <begin position="127"/>
        <end position="148"/>
    </location>
</feature>
<comment type="caution">
    <text evidence="4">The sequence shown here is derived from an EMBL/GenBank/DDBJ whole genome shotgun (WGS) entry which is preliminary data.</text>
</comment>
<feature type="domain" description="HTH cro/C1-type" evidence="3">
    <location>
        <begin position="10"/>
        <end position="64"/>
    </location>
</feature>
<protein>
    <submittedName>
        <fullName evidence="4">XRE family transcriptional regulator</fullName>
    </submittedName>
</protein>
<dbReference type="SMART" id="SM00530">
    <property type="entry name" value="HTH_XRE"/>
    <property type="match status" value="1"/>
</dbReference>
<evidence type="ECO:0000313" key="5">
    <source>
        <dbReference type="Proteomes" id="UP000260680"/>
    </source>
</evidence>
<dbReference type="EMBL" id="QOHO01000016">
    <property type="protein sequence ID" value="RFZ79958.1"/>
    <property type="molecule type" value="Genomic_DNA"/>
</dbReference>
<proteinExistence type="predicted"/>
<keyword evidence="2" id="KW-0472">Membrane</keyword>
<gene>
    <name evidence="4" type="ORF">DS742_05730</name>
</gene>
<keyword evidence="2" id="KW-0812">Transmembrane</keyword>
<evidence type="ECO:0000256" key="1">
    <source>
        <dbReference type="ARBA" id="ARBA00023125"/>
    </source>
</evidence>
<dbReference type="SUPFAM" id="SSF47413">
    <property type="entry name" value="lambda repressor-like DNA-binding domains"/>
    <property type="match status" value="1"/>
</dbReference>
<dbReference type="AlphaFoldDB" id="A0A3E2NG09"/>
<dbReference type="Gene3D" id="1.10.260.40">
    <property type="entry name" value="lambda repressor-like DNA-binding domains"/>
    <property type="match status" value="1"/>
</dbReference>
<dbReference type="PANTHER" id="PTHR46558:SF11">
    <property type="entry name" value="HTH-TYPE TRANSCRIPTIONAL REGULATOR XRE"/>
    <property type="match status" value="1"/>
</dbReference>
<dbReference type="Pfam" id="PF01381">
    <property type="entry name" value="HTH_3"/>
    <property type="match status" value="1"/>
</dbReference>
<dbReference type="CDD" id="cd00093">
    <property type="entry name" value="HTH_XRE"/>
    <property type="match status" value="1"/>
</dbReference>
<evidence type="ECO:0000259" key="3">
    <source>
        <dbReference type="PROSITE" id="PS50943"/>
    </source>
</evidence>